<accession>G9MWJ1</accession>
<dbReference type="Proteomes" id="UP000007115">
    <property type="component" value="Unassembled WGS sequence"/>
</dbReference>
<feature type="non-terminal residue" evidence="1">
    <location>
        <position position="253"/>
    </location>
</feature>
<dbReference type="RefSeq" id="XP_013955353.1">
    <property type="nucleotide sequence ID" value="XM_014099878.1"/>
</dbReference>
<evidence type="ECO:0000313" key="1">
    <source>
        <dbReference type="EMBL" id="EHK21159.1"/>
    </source>
</evidence>
<sequence>MILKQLFLISYTRKQRDSQEDNRKRAAYAAVSPEWKYYFEAKSFLHLTLHQSDLPDFGKIVQRDNRQIFVNFICLRLQLPEYDCSKCRERESPEEVRANQSLFTNAVWQLFSILSTWMEQRKIGLELSVHSPSDALHYCQELKGRIRDNVTVVPRYRKSTTKRKSTHGWRRGRQVHFPPENAKLRVFGHPNGLGFDLQTPLAQKLRALPKVNAVNWLLIRRQFYRHFSIPNALGPMIKSLTCLETFQYEPWQG</sequence>
<dbReference type="InParanoid" id="G9MWJ1"/>
<keyword evidence="2" id="KW-1185">Reference proteome</keyword>
<protein>
    <submittedName>
        <fullName evidence="1">Uncharacterized protein</fullName>
    </submittedName>
</protein>
<dbReference type="EMBL" id="ABDF02000074">
    <property type="protein sequence ID" value="EHK21159.1"/>
    <property type="molecule type" value="Genomic_DNA"/>
</dbReference>
<dbReference type="OrthoDB" id="4802432at2759"/>
<dbReference type="GeneID" id="25795132"/>
<reference evidence="1 2" key="1">
    <citation type="journal article" date="2011" name="Genome Biol.">
        <title>Comparative genome sequence analysis underscores mycoparasitism as the ancestral life style of Trichoderma.</title>
        <authorList>
            <person name="Kubicek C.P."/>
            <person name="Herrera-Estrella A."/>
            <person name="Seidl-Seiboth V."/>
            <person name="Martinez D.A."/>
            <person name="Druzhinina I.S."/>
            <person name="Thon M."/>
            <person name="Zeilinger S."/>
            <person name="Casas-Flores S."/>
            <person name="Horwitz B.A."/>
            <person name="Mukherjee P.K."/>
            <person name="Mukherjee M."/>
            <person name="Kredics L."/>
            <person name="Alcaraz L.D."/>
            <person name="Aerts A."/>
            <person name="Antal Z."/>
            <person name="Atanasova L."/>
            <person name="Cervantes-Badillo M.G."/>
            <person name="Challacombe J."/>
            <person name="Chertkov O."/>
            <person name="McCluskey K."/>
            <person name="Coulpier F."/>
            <person name="Deshpande N."/>
            <person name="von Doehren H."/>
            <person name="Ebbole D.J."/>
            <person name="Esquivel-Naranjo E.U."/>
            <person name="Fekete E."/>
            <person name="Flipphi M."/>
            <person name="Glaser F."/>
            <person name="Gomez-Rodriguez E.Y."/>
            <person name="Gruber S."/>
            <person name="Han C."/>
            <person name="Henrissat B."/>
            <person name="Hermosa R."/>
            <person name="Hernandez-Onate M."/>
            <person name="Karaffa L."/>
            <person name="Kosti I."/>
            <person name="Le Crom S."/>
            <person name="Lindquist E."/>
            <person name="Lucas S."/>
            <person name="Luebeck M."/>
            <person name="Luebeck P.S."/>
            <person name="Margeot A."/>
            <person name="Metz B."/>
            <person name="Misra M."/>
            <person name="Nevalainen H."/>
            <person name="Omann M."/>
            <person name="Packer N."/>
            <person name="Perrone G."/>
            <person name="Uresti-Rivera E.E."/>
            <person name="Salamov A."/>
            <person name="Schmoll M."/>
            <person name="Seiboth B."/>
            <person name="Shapiro H."/>
            <person name="Sukno S."/>
            <person name="Tamayo-Ramos J.A."/>
            <person name="Tisch D."/>
            <person name="Wiest A."/>
            <person name="Wilkinson H.H."/>
            <person name="Zhang M."/>
            <person name="Coutinho P.M."/>
            <person name="Kenerley C.M."/>
            <person name="Monte E."/>
            <person name="Baker S.E."/>
            <person name="Grigoriev I.V."/>
        </authorList>
    </citation>
    <scope>NUCLEOTIDE SEQUENCE [LARGE SCALE GENOMIC DNA]</scope>
    <source>
        <strain evidence="2">Gv29-8 / FGSC 10586</strain>
    </source>
</reference>
<dbReference type="STRING" id="413071.G9MWJ1"/>
<dbReference type="AlphaFoldDB" id="G9MWJ1"/>
<gene>
    <name evidence="1" type="ORF">TRIVIDRAFT_51771</name>
</gene>
<proteinExistence type="predicted"/>
<evidence type="ECO:0000313" key="2">
    <source>
        <dbReference type="Proteomes" id="UP000007115"/>
    </source>
</evidence>
<dbReference type="eggNOG" id="ENOG502RDAM">
    <property type="taxonomic scope" value="Eukaryota"/>
</dbReference>
<comment type="caution">
    <text evidence="1">The sequence shown here is derived from an EMBL/GenBank/DDBJ whole genome shotgun (WGS) entry which is preliminary data.</text>
</comment>
<dbReference type="OMA" id="WISTHEC"/>
<dbReference type="VEuPathDB" id="FungiDB:TRIVIDRAFT_51771"/>
<organism evidence="1 2">
    <name type="scientific">Hypocrea virens (strain Gv29-8 / FGSC 10586)</name>
    <name type="common">Gliocladium virens</name>
    <name type="synonym">Trichoderma virens</name>
    <dbReference type="NCBI Taxonomy" id="413071"/>
    <lineage>
        <taxon>Eukaryota</taxon>
        <taxon>Fungi</taxon>
        <taxon>Dikarya</taxon>
        <taxon>Ascomycota</taxon>
        <taxon>Pezizomycotina</taxon>
        <taxon>Sordariomycetes</taxon>
        <taxon>Hypocreomycetidae</taxon>
        <taxon>Hypocreales</taxon>
        <taxon>Hypocreaceae</taxon>
        <taxon>Trichoderma</taxon>
    </lineage>
</organism>
<name>G9MWJ1_HYPVG</name>
<dbReference type="HOGENOM" id="CLU_086727_1_0_1"/>